<keyword evidence="6" id="KW-1185">Reference proteome</keyword>
<dbReference type="Gene3D" id="1.25.40.420">
    <property type="match status" value="1"/>
</dbReference>
<gene>
    <name evidence="5" type="ORF">NAV_LOCUS6875</name>
</gene>
<keyword evidence="2" id="KW-0677">Repeat</keyword>
<evidence type="ECO:0000313" key="6">
    <source>
        <dbReference type="Proteomes" id="UP000276991"/>
    </source>
</evidence>
<evidence type="ECO:0000256" key="2">
    <source>
        <dbReference type="ARBA" id="ARBA00022737"/>
    </source>
</evidence>
<keyword evidence="1" id="KW-0880">Kelch repeat</keyword>
<accession>A0A498SQ04</accession>
<proteinExistence type="predicted"/>
<protein>
    <recommendedName>
        <fullName evidence="4">BACK domain-containing protein</fullName>
    </recommendedName>
</protein>
<evidence type="ECO:0000313" key="5">
    <source>
        <dbReference type="EMBL" id="VBB32084.1"/>
    </source>
</evidence>
<organism evidence="5 6">
    <name type="scientific">Acanthocheilonema viteae</name>
    <name type="common">Filarial nematode worm</name>
    <name type="synonym">Dipetalonema viteae</name>
    <dbReference type="NCBI Taxonomy" id="6277"/>
    <lineage>
        <taxon>Eukaryota</taxon>
        <taxon>Metazoa</taxon>
        <taxon>Ecdysozoa</taxon>
        <taxon>Nematoda</taxon>
        <taxon>Chromadorea</taxon>
        <taxon>Rhabditida</taxon>
        <taxon>Spirurina</taxon>
        <taxon>Spiruromorpha</taxon>
        <taxon>Filarioidea</taxon>
        <taxon>Onchocercidae</taxon>
        <taxon>Acanthocheilonema</taxon>
    </lineage>
</organism>
<feature type="domain" description="BACK" evidence="4">
    <location>
        <begin position="117"/>
        <end position="220"/>
    </location>
</feature>
<name>A0A498SQ04_ACAVI</name>
<dbReference type="OrthoDB" id="5835959at2759"/>
<feature type="compositionally biased region" description="Polar residues" evidence="3">
    <location>
        <begin position="388"/>
        <end position="402"/>
    </location>
</feature>
<evidence type="ECO:0000256" key="1">
    <source>
        <dbReference type="ARBA" id="ARBA00022441"/>
    </source>
</evidence>
<feature type="compositionally biased region" description="Basic and acidic residues" evidence="3">
    <location>
        <begin position="290"/>
        <end position="305"/>
    </location>
</feature>
<sequence length="414" mass="47089">MPEPSKPKSEKIRKIIFHSHRDDFAIDIDLLKEHSKKIKQLEQDGKVPKRLDLSNYDVVAVATLVDYMANGGNTKARITSSILGDMTEIARILEMETLLKKIEEFILISVTQNEQFLVHILTMICMQILLDTSLGKKVIDIAVNKFPIIRKLASFNDVPLDAILRILDRCDLNINSEYDVVETGISWLAAKPERVHFSHLVLRCIRVVNLTPDQRFDLFALTDTMSNYAQIVLCVLTEHNSYKRCGNRNGNAQFLITVPSRKIVYRRKAPPIKASYVTAKPKSSPSQATDNKKSEAHSEGRDLRRSIFGLAQKRRTTRAERMAEYMKDQKRNTTKSSKNKQSRKQRETAGSSPDSKGFEHVLVMLRHAKSSIYFKSSDNRSIAIFNNKASNETDQTSSSTSIDESEQLNDKQND</sequence>
<dbReference type="Proteomes" id="UP000276991">
    <property type="component" value="Unassembled WGS sequence"/>
</dbReference>
<dbReference type="AlphaFoldDB" id="A0A498SQ04"/>
<dbReference type="Pfam" id="PF07707">
    <property type="entry name" value="BACK"/>
    <property type="match status" value="1"/>
</dbReference>
<feature type="region of interest" description="Disordered" evidence="3">
    <location>
        <begin position="275"/>
        <end position="356"/>
    </location>
</feature>
<feature type="compositionally biased region" description="Basic and acidic residues" evidence="3">
    <location>
        <begin position="317"/>
        <end position="331"/>
    </location>
</feature>
<reference evidence="5 6" key="1">
    <citation type="submission" date="2018-08" db="EMBL/GenBank/DDBJ databases">
        <authorList>
            <person name="Laetsch R D."/>
            <person name="Stevens L."/>
            <person name="Kumar S."/>
            <person name="Blaxter L. M."/>
        </authorList>
    </citation>
    <scope>NUCLEOTIDE SEQUENCE [LARGE SCALE GENOMIC DNA]</scope>
</reference>
<dbReference type="PANTHER" id="PTHR45632">
    <property type="entry name" value="LD33804P"/>
    <property type="match status" value="1"/>
</dbReference>
<dbReference type="EMBL" id="UPTC01001531">
    <property type="protein sequence ID" value="VBB32084.1"/>
    <property type="molecule type" value="Genomic_DNA"/>
</dbReference>
<evidence type="ECO:0000256" key="3">
    <source>
        <dbReference type="SAM" id="MobiDB-lite"/>
    </source>
</evidence>
<feature type="region of interest" description="Disordered" evidence="3">
    <location>
        <begin position="388"/>
        <end position="414"/>
    </location>
</feature>
<dbReference type="PANTHER" id="PTHR45632:SF3">
    <property type="entry name" value="KELCH-LIKE PROTEIN 32"/>
    <property type="match status" value="1"/>
</dbReference>
<dbReference type="InterPro" id="IPR011705">
    <property type="entry name" value="BACK"/>
</dbReference>
<evidence type="ECO:0000259" key="4">
    <source>
        <dbReference type="SMART" id="SM00875"/>
    </source>
</evidence>
<dbReference type="SMART" id="SM00875">
    <property type="entry name" value="BACK"/>
    <property type="match status" value="1"/>
</dbReference>
<dbReference type="STRING" id="6277.A0A498SQ04"/>